<protein>
    <submittedName>
        <fullName evidence="3">Stage III sporulation protein AE</fullName>
    </submittedName>
</protein>
<accession>A0A1I2JIJ1</accession>
<feature type="transmembrane region" description="Helical" evidence="1">
    <location>
        <begin position="238"/>
        <end position="261"/>
    </location>
</feature>
<keyword evidence="1" id="KW-0812">Transmembrane</keyword>
<dbReference type="EMBL" id="FOOG01000001">
    <property type="protein sequence ID" value="SFF54404.1"/>
    <property type="molecule type" value="Genomic_DNA"/>
</dbReference>
<evidence type="ECO:0000256" key="2">
    <source>
        <dbReference type="SAM" id="SignalP"/>
    </source>
</evidence>
<sequence>MKPLSFIVCFLLGIICFPLISSASQTPDESPAMLDYISTEELEKSWEELDQDYGDYMPSFNMKNFREYIQNEGSLKTSDWFTGILQFFFQELMLNGKLLASLLFLTLFSTLLQSVQNSFENPVISKIAYLVVYLVLLTLALESFRQVIDYTIEAIDRMSSFMIGLLPLLLGIMASFSHLMSISFFHPIIVALVQSSGLLVKFLLIPLFTSSALLLIVGSLNETYKVDQLAELLRKTGLAVMGIFLTIFLGVISVQGTVTAVQDGVTMKTARFVTGNFVPVVGRLFTDATDTILGASLVLKNTLGIAGVVILLGIAVFPALKVFAIAIIYKIAAALLQPLGDGPIIRAMDVVSRHIMYVFAALLMVSMMFFLVIVIMVAASNITMMVR</sequence>
<evidence type="ECO:0000313" key="4">
    <source>
        <dbReference type="Proteomes" id="UP000198897"/>
    </source>
</evidence>
<keyword evidence="1" id="KW-1133">Transmembrane helix</keyword>
<dbReference type="OrthoDB" id="2373222at2"/>
<keyword evidence="4" id="KW-1185">Reference proteome</keyword>
<evidence type="ECO:0000313" key="3">
    <source>
        <dbReference type="EMBL" id="SFF54404.1"/>
    </source>
</evidence>
<keyword evidence="1" id="KW-0472">Membrane</keyword>
<evidence type="ECO:0000256" key="1">
    <source>
        <dbReference type="SAM" id="Phobius"/>
    </source>
</evidence>
<feature type="signal peptide" evidence="2">
    <location>
        <begin position="1"/>
        <end position="23"/>
    </location>
</feature>
<proteinExistence type="predicted"/>
<feature type="transmembrane region" description="Helical" evidence="1">
    <location>
        <begin position="198"/>
        <end position="218"/>
    </location>
</feature>
<reference evidence="4" key="1">
    <citation type="submission" date="2016-10" db="EMBL/GenBank/DDBJ databases">
        <authorList>
            <person name="Varghese N."/>
            <person name="Submissions S."/>
        </authorList>
    </citation>
    <scope>NUCLEOTIDE SEQUENCE [LARGE SCALE GENOMIC DNA]</scope>
    <source>
        <strain evidence="4">FP5</strain>
    </source>
</reference>
<feature type="transmembrane region" description="Helical" evidence="1">
    <location>
        <begin position="160"/>
        <end position="186"/>
    </location>
</feature>
<keyword evidence="2" id="KW-0732">Signal</keyword>
<dbReference type="InterPro" id="IPR014194">
    <property type="entry name" value="Spore_III_AE"/>
</dbReference>
<gene>
    <name evidence="3" type="ORF">SAMN05216353_101199</name>
</gene>
<dbReference type="AlphaFoldDB" id="A0A1I2JIJ1"/>
<dbReference type="RefSeq" id="WP_089749228.1">
    <property type="nucleotide sequence ID" value="NZ_FOOG01000001.1"/>
</dbReference>
<dbReference type="Pfam" id="PF09546">
    <property type="entry name" value="Spore_III_AE"/>
    <property type="match status" value="1"/>
</dbReference>
<organism evidence="3 4">
    <name type="scientific">Halobacillus alkaliphilus</name>
    <dbReference type="NCBI Taxonomy" id="396056"/>
    <lineage>
        <taxon>Bacteria</taxon>
        <taxon>Bacillati</taxon>
        <taxon>Bacillota</taxon>
        <taxon>Bacilli</taxon>
        <taxon>Bacillales</taxon>
        <taxon>Bacillaceae</taxon>
        <taxon>Halobacillus</taxon>
    </lineage>
</organism>
<feature type="transmembrane region" description="Helical" evidence="1">
    <location>
        <begin position="127"/>
        <end position="148"/>
    </location>
</feature>
<feature type="chain" id="PRO_5011652687" evidence="2">
    <location>
        <begin position="24"/>
        <end position="387"/>
    </location>
</feature>
<feature type="transmembrane region" description="Helical" evidence="1">
    <location>
        <begin position="303"/>
        <end position="336"/>
    </location>
</feature>
<feature type="transmembrane region" description="Helical" evidence="1">
    <location>
        <begin position="356"/>
        <end position="379"/>
    </location>
</feature>
<feature type="transmembrane region" description="Helical" evidence="1">
    <location>
        <begin position="98"/>
        <end position="115"/>
    </location>
</feature>
<dbReference type="NCBIfam" id="TIGR02829">
    <property type="entry name" value="spore_III_AE"/>
    <property type="match status" value="1"/>
</dbReference>
<name>A0A1I2JIJ1_9BACI</name>
<dbReference type="Proteomes" id="UP000198897">
    <property type="component" value="Unassembled WGS sequence"/>
</dbReference>